<dbReference type="InterPro" id="IPR002052">
    <property type="entry name" value="DNA_methylase_N6_adenine_CS"/>
</dbReference>
<keyword evidence="1" id="KW-0489">Methyltransferase</keyword>
<dbReference type="RefSeq" id="WP_282023617.1">
    <property type="nucleotide sequence ID" value="NZ_CAMXCH010000002.1"/>
</dbReference>
<dbReference type="Pfam" id="PF05175">
    <property type="entry name" value="MTS"/>
    <property type="match status" value="1"/>
</dbReference>
<reference evidence="4" key="1">
    <citation type="submission" date="2022-10" db="EMBL/GenBank/DDBJ databases">
        <authorList>
            <person name="Botero Cardona J."/>
        </authorList>
    </citation>
    <scope>NUCLEOTIDE SEQUENCE</scope>
    <source>
        <strain evidence="4">R-83534</strain>
    </source>
</reference>
<dbReference type="Gene3D" id="3.40.50.150">
    <property type="entry name" value="Vaccinia Virus protein VP39"/>
    <property type="match status" value="1"/>
</dbReference>
<keyword evidence="5" id="KW-1185">Reference proteome</keyword>
<proteinExistence type="predicted"/>
<evidence type="ECO:0000313" key="5">
    <source>
        <dbReference type="Proteomes" id="UP001154272"/>
    </source>
</evidence>
<evidence type="ECO:0000259" key="3">
    <source>
        <dbReference type="Pfam" id="PF05175"/>
    </source>
</evidence>
<dbReference type="SUPFAM" id="SSF53335">
    <property type="entry name" value="S-adenosyl-L-methionine-dependent methyltransferases"/>
    <property type="match status" value="1"/>
</dbReference>
<dbReference type="InterPro" id="IPR050210">
    <property type="entry name" value="tRNA_Adenine-N(6)_MTase"/>
</dbReference>
<evidence type="ECO:0000256" key="2">
    <source>
        <dbReference type="ARBA" id="ARBA00022691"/>
    </source>
</evidence>
<comment type="caution">
    <text evidence="4">The sequence shown here is derived from an EMBL/GenBank/DDBJ whole genome shotgun (WGS) entry which is preliminary data.</text>
</comment>
<name>A0ABM9HMC6_9PROT</name>
<dbReference type="InterPro" id="IPR007848">
    <property type="entry name" value="Small_mtfrase_dom"/>
</dbReference>
<evidence type="ECO:0000313" key="4">
    <source>
        <dbReference type="EMBL" id="CAI3936724.1"/>
    </source>
</evidence>
<dbReference type="Proteomes" id="UP001154272">
    <property type="component" value="Unassembled WGS sequence"/>
</dbReference>
<dbReference type="PANTHER" id="PTHR47739:SF1">
    <property type="entry name" value="TRNA1(VAL) (ADENINE(37)-N6)-METHYLTRANSFERASE"/>
    <property type="match status" value="1"/>
</dbReference>
<dbReference type="CDD" id="cd02440">
    <property type="entry name" value="AdoMet_MTases"/>
    <property type="match status" value="1"/>
</dbReference>
<keyword evidence="2" id="KW-0949">S-adenosyl-L-methionine</keyword>
<protein>
    <submittedName>
        <fullName evidence="4">tRNA1(Val) A37 N6-methylase TrmN6 (TrmN6)</fullName>
    </submittedName>
</protein>
<accession>A0ABM9HMC6</accession>
<dbReference type="EMBL" id="CAMXCH010000002">
    <property type="protein sequence ID" value="CAI3936724.1"/>
    <property type="molecule type" value="Genomic_DNA"/>
</dbReference>
<organism evidence="4 5">
    <name type="scientific">Commensalibacter papalotli</name>
    <name type="common">ex Botero et al. 2024</name>
    <dbReference type="NCBI Taxonomy" id="2972766"/>
    <lineage>
        <taxon>Bacteria</taxon>
        <taxon>Pseudomonadati</taxon>
        <taxon>Pseudomonadota</taxon>
        <taxon>Alphaproteobacteria</taxon>
        <taxon>Acetobacterales</taxon>
        <taxon>Acetobacteraceae</taxon>
    </lineage>
</organism>
<dbReference type="PANTHER" id="PTHR47739">
    <property type="entry name" value="TRNA1(VAL) (ADENINE(37)-N6)-METHYLTRANSFERASE"/>
    <property type="match status" value="1"/>
</dbReference>
<evidence type="ECO:0000256" key="1">
    <source>
        <dbReference type="ARBA" id="ARBA00022603"/>
    </source>
</evidence>
<dbReference type="PROSITE" id="PS00092">
    <property type="entry name" value="N6_MTASE"/>
    <property type="match status" value="1"/>
</dbReference>
<keyword evidence="1" id="KW-0808">Transferase</keyword>
<feature type="domain" description="Methyltransferase small" evidence="3">
    <location>
        <begin position="45"/>
        <end position="143"/>
    </location>
</feature>
<sequence>MQSLSSSSSLIHHKSKKTSDGTLLEGKILYKQYQEGYRTALEPILMAAAIPAKAGQTIIEGGCGAGAGLMCLHHRVPNISGIGFEQHPEMIALANENFQLNEMNSLKAIEITLPKLPKRPFDFLPQGQEHVDHVFSNPPWHSYNSCPSPDPKKDLAKRLPKGFLSEWIYALSRPLRQGGTLTLALSVSLYAEASAVMHHYKLGSLILFPLWPKVNRPPRIILLQGRMGSTGGSHIAPGLVLHEDNGNFTTEANHILKDGKMLCLLP</sequence>
<dbReference type="InterPro" id="IPR029063">
    <property type="entry name" value="SAM-dependent_MTases_sf"/>
</dbReference>
<gene>
    <name evidence="4" type="ORF">R83534S58_LOCUS872</name>
</gene>